<dbReference type="Pfam" id="PF13481">
    <property type="entry name" value="AAA_25"/>
    <property type="match status" value="1"/>
</dbReference>
<sequence>MTTTESPAGVTDGASVDGASTSNDITAEAALAALIGALRDAGEIDAGGNPLSVTDDSRLGPRLLALGPDVIGRFTDAVRRRDLGFDGLRTLVADHARRQAAGLLAGTEAVVEPIDIGVDALGEVDLTTLTVSTEPARGPYLDGLFPMTGLTLLAGRGGVGKTWVCLAACRDATSAVYLDLDGNGVSALYGRLQLLGASDTAIRTRAVNIVSPVDLAAAHRMSTYDALAGILRGLEAAPPKLIVIDSFAKALGAMGGEENSATDVNRLFALVERLRTITSVIIIDHVGHEAATRPRGASAKIDTPDAVVLLTKPTTQPGKDGEAAPSAVPGRVAWGDVMAVKDRTGALTHHLGGGAVEGHLGRLTVTEGNPWSVSLATAKKAKADADSAAAVARMSGTDAESQRRRLIAAVIAESDPDGVSPTALAEAVTDADDEDLRMPRAKARAWVNDVIAEWTAAGRVTERRERGGTRVVGIDPDDSNDNNEEN</sequence>
<dbReference type="InterPro" id="IPR027417">
    <property type="entry name" value="P-loop_NTPase"/>
</dbReference>
<evidence type="ECO:0000256" key="1">
    <source>
        <dbReference type="SAM" id="MobiDB-lite"/>
    </source>
</evidence>
<evidence type="ECO:0000313" key="2">
    <source>
        <dbReference type="EMBL" id="GEE02656.1"/>
    </source>
</evidence>
<dbReference type="Gene3D" id="3.40.50.300">
    <property type="entry name" value="P-loop containing nucleotide triphosphate hydrolases"/>
    <property type="match status" value="1"/>
</dbReference>
<reference evidence="3" key="1">
    <citation type="submission" date="2019-06" db="EMBL/GenBank/DDBJ databases">
        <title>Gordonia isolated from sludge of a wastewater treatment plant.</title>
        <authorList>
            <person name="Tamura T."/>
            <person name="Aoyama K."/>
            <person name="Kang Y."/>
            <person name="Saito S."/>
            <person name="Akiyama N."/>
            <person name="Yazawa K."/>
            <person name="Gonoi T."/>
            <person name="Mikami Y."/>
        </authorList>
    </citation>
    <scope>NUCLEOTIDE SEQUENCE [LARGE SCALE GENOMIC DNA]</scope>
    <source>
        <strain evidence="3">NBRC 107696</strain>
    </source>
</reference>
<comment type="caution">
    <text evidence="2">The sequence shown here is derived from an EMBL/GenBank/DDBJ whole genome shotgun (WGS) entry which is preliminary data.</text>
</comment>
<feature type="compositionally biased region" description="Acidic residues" evidence="1">
    <location>
        <begin position="475"/>
        <end position="486"/>
    </location>
</feature>
<dbReference type="OrthoDB" id="5125686at2"/>
<accession>A0A7I9VBA3</accession>
<dbReference type="SUPFAM" id="SSF52540">
    <property type="entry name" value="P-loop containing nucleoside triphosphate hydrolases"/>
    <property type="match status" value="1"/>
</dbReference>
<protein>
    <submittedName>
        <fullName evidence="2">Uncharacterized protein</fullName>
    </submittedName>
</protein>
<keyword evidence="3" id="KW-1185">Reference proteome</keyword>
<proteinExistence type="predicted"/>
<evidence type="ECO:0000313" key="3">
    <source>
        <dbReference type="Proteomes" id="UP000444960"/>
    </source>
</evidence>
<dbReference type="Proteomes" id="UP000444960">
    <property type="component" value="Unassembled WGS sequence"/>
</dbReference>
<organism evidence="2 3">
    <name type="scientific">Gordonia spumicola</name>
    <dbReference type="NCBI Taxonomy" id="589161"/>
    <lineage>
        <taxon>Bacteria</taxon>
        <taxon>Bacillati</taxon>
        <taxon>Actinomycetota</taxon>
        <taxon>Actinomycetes</taxon>
        <taxon>Mycobacteriales</taxon>
        <taxon>Gordoniaceae</taxon>
        <taxon>Gordonia</taxon>
    </lineage>
</organism>
<dbReference type="EMBL" id="BJOV01000005">
    <property type="protein sequence ID" value="GEE02656.1"/>
    <property type="molecule type" value="Genomic_DNA"/>
</dbReference>
<dbReference type="AlphaFoldDB" id="A0A7I9VBA3"/>
<feature type="region of interest" description="Disordered" evidence="1">
    <location>
        <begin position="461"/>
        <end position="486"/>
    </location>
</feature>
<name>A0A7I9VBA3_9ACTN</name>
<dbReference type="RefSeq" id="WP_161896309.1">
    <property type="nucleotide sequence ID" value="NZ_BJOV01000005.1"/>
</dbReference>
<gene>
    <name evidence="2" type="ORF">nbrc107696_31020</name>
</gene>